<dbReference type="Gene3D" id="6.10.140.910">
    <property type="match status" value="1"/>
</dbReference>
<feature type="region of interest" description="Disordered" evidence="1">
    <location>
        <begin position="212"/>
        <end position="318"/>
    </location>
</feature>
<proteinExistence type="predicted"/>
<name>S7Q9V0_GLOTA</name>
<protein>
    <submittedName>
        <fullName evidence="2">Uncharacterized protein</fullName>
    </submittedName>
</protein>
<dbReference type="EMBL" id="KB469300">
    <property type="protein sequence ID" value="EPQ56297.1"/>
    <property type="molecule type" value="Genomic_DNA"/>
</dbReference>
<dbReference type="HOGENOM" id="CLU_874506_0_0_1"/>
<evidence type="ECO:0000313" key="2">
    <source>
        <dbReference type="EMBL" id="EPQ56297.1"/>
    </source>
</evidence>
<dbReference type="GeneID" id="19303899"/>
<evidence type="ECO:0000256" key="1">
    <source>
        <dbReference type="SAM" id="MobiDB-lite"/>
    </source>
</evidence>
<gene>
    <name evidence="2" type="ORF">GLOTRDRAFT_138069</name>
</gene>
<dbReference type="OMA" id="ACCEEET"/>
<dbReference type="KEGG" id="gtr:GLOTRDRAFT_138069"/>
<dbReference type="Proteomes" id="UP000030669">
    <property type="component" value="Unassembled WGS sequence"/>
</dbReference>
<dbReference type="OrthoDB" id="3253198at2759"/>
<evidence type="ECO:0000313" key="3">
    <source>
        <dbReference type="Proteomes" id="UP000030669"/>
    </source>
</evidence>
<dbReference type="RefSeq" id="XP_007865054.1">
    <property type="nucleotide sequence ID" value="XM_007866863.1"/>
</dbReference>
<organism evidence="2 3">
    <name type="scientific">Gloeophyllum trabeum (strain ATCC 11539 / FP-39264 / Madison 617)</name>
    <name type="common">Brown rot fungus</name>
    <dbReference type="NCBI Taxonomy" id="670483"/>
    <lineage>
        <taxon>Eukaryota</taxon>
        <taxon>Fungi</taxon>
        <taxon>Dikarya</taxon>
        <taxon>Basidiomycota</taxon>
        <taxon>Agaricomycotina</taxon>
        <taxon>Agaricomycetes</taxon>
        <taxon>Gloeophyllales</taxon>
        <taxon>Gloeophyllaceae</taxon>
        <taxon>Gloeophyllum</taxon>
    </lineage>
</organism>
<feature type="compositionally biased region" description="Basic and acidic residues" evidence="1">
    <location>
        <begin position="212"/>
        <end position="227"/>
    </location>
</feature>
<reference evidence="2 3" key="1">
    <citation type="journal article" date="2012" name="Science">
        <title>The Paleozoic origin of enzymatic lignin decomposition reconstructed from 31 fungal genomes.</title>
        <authorList>
            <person name="Floudas D."/>
            <person name="Binder M."/>
            <person name="Riley R."/>
            <person name="Barry K."/>
            <person name="Blanchette R.A."/>
            <person name="Henrissat B."/>
            <person name="Martinez A.T."/>
            <person name="Otillar R."/>
            <person name="Spatafora J.W."/>
            <person name="Yadav J.S."/>
            <person name="Aerts A."/>
            <person name="Benoit I."/>
            <person name="Boyd A."/>
            <person name="Carlson A."/>
            <person name="Copeland A."/>
            <person name="Coutinho P.M."/>
            <person name="de Vries R.P."/>
            <person name="Ferreira P."/>
            <person name="Findley K."/>
            <person name="Foster B."/>
            <person name="Gaskell J."/>
            <person name="Glotzer D."/>
            <person name="Gorecki P."/>
            <person name="Heitman J."/>
            <person name="Hesse C."/>
            <person name="Hori C."/>
            <person name="Igarashi K."/>
            <person name="Jurgens J.A."/>
            <person name="Kallen N."/>
            <person name="Kersten P."/>
            <person name="Kohler A."/>
            <person name="Kuees U."/>
            <person name="Kumar T.K.A."/>
            <person name="Kuo A."/>
            <person name="LaButti K."/>
            <person name="Larrondo L.F."/>
            <person name="Lindquist E."/>
            <person name="Ling A."/>
            <person name="Lombard V."/>
            <person name="Lucas S."/>
            <person name="Lundell T."/>
            <person name="Martin R."/>
            <person name="McLaughlin D.J."/>
            <person name="Morgenstern I."/>
            <person name="Morin E."/>
            <person name="Murat C."/>
            <person name="Nagy L.G."/>
            <person name="Nolan M."/>
            <person name="Ohm R.A."/>
            <person name="Patyshakuliyeva A."/>
            <person name="Rokas A."/>
            <person name="Ruiz-Duenas F.J."/>
            <person name="Sabat G."/>
            <person name="Salamov A."/>
            <person name="Samejima M."/>
            <person name="Schmutz J."/>
            <person name="Slot J.C."/>
            <person name="St John F."/>
            <person name="Stenlid J."/>
            <person name="Sun H."/>
            <person name="Sun S."/>
            <person name="Syed K."/>
            <person name="Tsang A."/>
            <person name="Wiebenga A."/>
            <person name="Young D."/>
            <person name="Pisabarro A."/>
            <person name="Eastwood D.C."/>
            <person name="Martin F."/>
            <person name="Cullen D."/>
            <person name="Grigoriev I.V."/>
            <person name="Hibbett D.S."/>
        </authorList>
    </citation>
    <scope>NUCLEOTIDE SEQUENCE [LARGE SCALE GENOMIC DNA]</scope>
    <source>
        <strain evidence="2 3">ATCC 11539</strain>
    </source>
</reference>
<keyword evidence="3" id="KW-1185">Reference proteome</keyword>
<sequence length="318" mass="36253">MPITTETREWAARIPQDLNQAGIHSSVERVTTLGMEMEQVVRCITRESEDIQARQVAKEILGCVESFKERVIPAFAIITSLKEELQRAREENHRLAGDLGQVQQLRAEHIRMATNIRESEQIIAALSKAMDDAKTETETLRHEKGGLEEEMEKMKGQNASLERKARSKEVALEQVKLDFGKRIKSRDEELETVKRQREALKDKEIKYKSQVEAMSRENERLRQELKRSQRQARTDGPFASTSNYPASDKLVDLDSDEDDYDGAPLPTPPLSSDPAWESEPRRTAPSVVPQKRKADLPIALDRNGKPKGCVQLGSRRRW</sequence>
<dbReference type="AlphaFoldDB" id="S7Q9V0"/>
<accession>S7Q9V0</accession>